<dbReference type="EMBL" id="CP014500">
    <property type="protein sequence ID" value="ANB11435.1"/>
    <property type="molecule type" value="Genomic_DNA"/>
</dbReference>
<dbReference type="OrthoDB" id="10263094at2759"/>
<keyword evidence="2" id="KW-1185">Reference proteome</keyword>
<dbReference type="Gene3D" id="3.40.50.1820">
    <property type="entry name" value="alpha/beta hydrolase"/>
    <property type="match status" value="2"/>
</dbReference>
<accession>A0A167CAN0</accession>
<reference evidence="1 2" key="1">
    <citation type="submission" date="2016-02" db="EMBL/GenBank/DDBJ databases">
        <title>Complete genome sequence and transcriptome regulation of the pentose utilising yeast Sugiyamaella lignohabitans.</title>
        <authorList>
            <person name="Bellasio M."/>
            <person name="Peymann A."/>
            <person name="Valli M."/>
            <person name="Sipitzky M."/>
            <person name="Graf A."/>
            <person name="Sauer M."/>
            <person name="Marx H."/>
            <person name="Mattanovich D."/>
        </authorList>
    </citation>
    <scope>NUCLEOTIDE SEQUENCE [LARGE SCALE GENOMIC DNA]</scope>
    <source>
        <strain evidence="1 2">CBS 10342</strain>
    </source>
</reference>
<organism evidence="1 2">
    <name type="scientific">Sugiyamaella lignohabitans</name>
    <dbReference type="NCBI Taxonomy" id="796027"/>
    <lineage>
        <taxon>Eukaryota</taxon>
        <taxon>Fungi</taxon>
        <taxon>Dikarya</taxon>
        <taxon>Ascomycota</taxon>
        <taxon>Saccharomycotina</taxon>
        <taxon>Dipodascomycetes</taxon>
        <taxon>Dipodascales</taxon>
        <taxon>Trichomonascaceae</taxon>
        <taxon>Sugiyamaella</taxon>
    </lineage>
</organism>
<dbReference type="RefSeq" id="XP_018733912.1">
    <property type="nucleotide sequence ID" value="XM_018881309.1"/>
</dbReference>
<dbReference type="Proteomes" id="UP000189580">
    <property type="component" value="Chromosome c"/>
</dbReference>
<evidence type="ECO:0000313" key="1">
    <source>
        <dbReference type="EMBL" id="ANB11435.1"/>
    </source>
</evidence>
<dbReference type="GeneID" id="30036356"/>
<dbReference type="SUPFAM" id="SSF53474">
    <property type="entry name" value="alpha/beta-Hydrolases"/>
    <property type="match status" value="1"/>
</dbReference>
<dbReference type="Pfam" id="PF02089">
    <property type="entry name" value="Palm_thioest"/>
    <property type="match status" value="1"/>
</dbReference>
<evidence type="ECO:0000313" key="2">
    <source>
        <dbReference type="Proteomes" id="UP000189580"/>
    </source>
</evidence>
<dbReference type="InterPro" id="IPR029058">
    <property type="entry name" value="AB_hydrolase_fold"/>
</dbReference>
<dbReference type="KEGG" id="slb:AWJ20_4245"/>
<proteinExistence type="predicted"/>
<dbReference type="AlphaFoldDB" id="A0A167CAN0"/>
<sequence>MVWSTYAQTHVVAAQYFRNPDNLDLYLNRSNFLADINNERPHRNDSYATHLKDWLGLQSLGSKGKIDYLEIDGVHMQIPESQLRAVARAYLGTIDYPYLFQHQGSSH</sequence>
<gene>
    <name evidence="1" type="ORF">AWJ20_4245</name>
</gene>
<protein>
    <submittedName>
        <fullName evidence="1">Uncharacterized protein</fullName>
    </submittedName>
</protein>
<name>A0A167CAN0_9ASCO</name>